<proteinExistence type="predicted"/>
<comment type="caution">
    <text evidence="1">The sequence shown here is derived from an EMBL/GenBank/DDBJ whole genome shotgun (WGS) entry which is preliminary data.</text>
</comment>
<protein>
    <submittedName>
        <fullName evidence="1">Adenosylcobinamide amidohydrolase</fullName>
    </submittedName>
</protein>
<dbReference type="Proteomes" id="UP001597493">
    <property type="component" value="Unassembled WGS sequence"/>
</dbReference>
<dbReference type="RefSeq" id="WP_379276570.1">
    <property type="nucleotide sequence ID" value="NZ_JBHUGT010000021.1"/>
</dbReference>
<reference evidence="2" key="1">
    <citation type="journal article" date="2019" name="Int. J. Syst. Evol. Microbiol.">
        <title>The Global Catalogue of Microorganisms (GCM) 10K type strain sequencing project: providing services to taxonomists for standard genome sequencing and annotation.</title>
        <authorList>
            <consortium name="The Broad Institute Genomics Platform"/>
            <consortium name="The Broad Institute Genome Sequencing Center for Infectious Disease"/>
            <person name="Wu L."/>
            <person name="Ma J."/>
        </authorList>
    </citation>
    <scope>NUCLEOTIDE SEQUENCE [LARGE SCALE GENOMIC DNA]</scope>
    <source>
        <strain evidence="2">TISTR 1827</strain>
    </source>
</reference>
<organism evidence="1 2">
    <name type="scientific">Paenibacillus thailandensis</name>
    <dbReference type="NCBI Taxonomy" id="393250"/>
    <lineage>
        <taxon>Bacteria</taxon>
        <taxon>Bacillati</taxon>
        <taxon>Bacillota</taxon>
        <taxon>Bacilli</taxon>
        <taxon>Bacillales</taxon>
        <taxon>Paenibacillaceae</taxon>
        <taxon>Paenibacillus</taxon>
    </lineage>
</organism>
<accession>A0ABW5R0N7</accession>
<gene>
    <name evidence="1" type="ORF">ACFSW5_19145</name>
</gene>
<evidence type="ECO:0000313" key="2">
    <source>
        <dbReference type="Proteomes" id="UP001597493"/>
    </source>
</evidence>
<dbReference type="Pfam" id="PF01955">
    <property type="entry name" value="CbiZ"/>
    <property type="match status" value="1"/>
</dbReference>
<dbReference type="InterPro" id="IPR052209">
    <property type="entry name" value="CbiZ"/>
</dbReference>
<dbReference type="InterPro" id="IPR002808">
    <property type="entry name" value="AdoCbi_amidolase"/>
</dbReference>
<name>A0ABW5R0N7_9BACL</name>
<dbReference type="EMBL" id="JBHUMY010000027">
    <property type="protein sequence ID" value="MFD2662376.1"/>
    <property type="molecule type" value="Genomic_DNA"/>
</dbReference>
<evidence type="ECO:0000313" key="1">
    <source>
        <dbReference type="EMBL" id="MFD2662376.1"/>
    </source>
</evidence>
<keyword evidence="2" id="KW-1185">Reference proteome</keyword>
<sequence length="239" mass="25484">MSQPFRRGERVYAPHCMEDVRFSLLPDRIEAASPSPMRILSSAVHLGGYAAADRIVNWKVPLHYQCLDPVADTVAQLRKWNYDPERTAALLTAAKLTHASLQEEEGGQFAAVCCATAGTSNAASAGSWRETFSAYSPGTINIIVLIDGHMTDGAIVNGIITITEAKSAALRDLGIRDETTGKAATGTTTDAVVLGTRSSGRYQAVHPYAGGATTIGNAIGRLVYEAVYEAARTQHENSC</sequence>
<dbReference type="PANTHER" id="PTHR35336">
    <property type="entry name" value="ADENOSYLCOBINAMIDE AMIDOHYDROLASE"/>
    <property type="match status" value="1"/>
</dbReference>
<dbReference type="PANTHER" id="PTHR35336:SF5">
    <property type="entry name" value="ADENOSYLCOBINAMIDE AMIDOHYDROLASE"/>
    <property type="match status" value="1"/>
</dbReference>